<accession>A0A3P8KU19</accession>
<reference evidence="2 3" key="1">
    <citation type="submission" date="2018-11" db="EMBL/GenBank/DDBJ databases">
        <authorList>
            <consortium name="Pathogen Informatics"/>
        </authorList>
    </citation>
    <scope>NUCLEOTIDE SEQUENCE [LARGE SCALE GENOMIC DNA]</scope>
    <source>
        <strain evidence="2 3">Egypt</strain>
    </source>
</reference>
<gene>
    <name evidence="2" type="ORF">ECPE_LOCUS8812</name>
</gene>
<feature type="region of interest" description="Disordered" evidence="1">
    <location>
        <begin position="58"/>
        <end position="93"/>
    </location>
</feature>
<feature type="compositionally biased region" description="Polar residues" evidence="1">
    <location>
        <begin position="58"/>
        <end position="85"/>
    </location>
</feature>
<protein>
    <submittedName>
        <fullName evidence="2">Uncharacterized protein</fullName>
    </submittedName>
</protein>
<organism evidence="2 3">
    <name type="scientific">Echinostoma caproni</name>
    <dbReference type="NCBI Taxonomy" id="27848"/>
    <lineage>
        <taxon>Eukaryota</taxon>
        <taxon>Metazoa</taxon>
        <taxon>Spiralia</taxon>
        <taxon>Lophotrochozoa</taxon>
        <taxon>Platyhelminthes</taxon>
        <taxon>Trematoda</taxon>
        <taxon>Digenea</taxon>
        <taxon>Plagiorchiida</taxon>
        <taxon>Echinostomata</taxon>
        <taxon>Echinostomatoidea</taxon>
        <taxon>Echinostomatidae</taxon>
        <taxon>Echinostoma</taxon>
    </lineage>
</organism>
<name>A0A3P8KU19_9TREM</name>
<evidence type="ECO:0000313" key="3">
    <source>
        <dbReference type="Proteomes" id="UP000272942"/>
    </source>
</evidence>
<dbReference type="EMBL" id="UZAN01046497">
    <property type="protein sequence ID" value="VDP84229.1"/>
    <property type="molecule type" value="Genomic_DNA"/>
</dbReference>
<evidence type="ECO:0000256" key="1">
    <source>
        <dbReference type="SAM" id="MobiDB-lite"/>
    </source>
</evidence>
<proteinExistence type="predicted"/>
<dbReference type="AlphaFoldDB" id="A0A3P8KU19"/>
<dbReference type="Proteomes" id="UP000272942">
    <property type="component" value="Unassembled WGS sequence"/>
</dbReference>
<evidence type="ECO:0000313" key="2">
    <source>
        <dbReference type="EMBL" id="VDP84229.1"/>
    </source>
</evidence>
<keyword evidence="3" id="KW-1185">Reference proteome</keyword>
<sequence>MTTRLAPYLSRRQANELIQAARMLISERADALRSEATELLAGVHPRSTMSQLAEDLQFRQSSRSNPTVSMHPTNSDGMSSPNSTPIEDEDLFA</sequence>